<gene>
    <name evidence="2" type="ORF">MEDL_17604</name>
</gene>
<evidence type="ECO:0000313" key="3">
    <source>
        <dbReference type="Proteomes" id="UP000683360"/>
    </source>
</evidence>
<proteinExistence type="predicted"/>
<sequence length="386" mass="45009">MTKSDDIADLHKRIGRSYQQSNSIIGIKVLHQVQKHSCTPQKAFTPKRFQLISPMKHSPASLSSNENTASMRLEDDDTTILNDFKTAIQNLKKLNLAADFLSFIQMVKENNFPLDNLSLLLFLETVRFMSKRITSEMWYRKKNKEVLENLLQTFEEANTVYMENLKEEDLANMQFEDKVSHVVNFLSQKFCNEANKSVWKNLDGIENVTSQPGLRLDKCGFNNEYTGELISVTQVKLREEEFESNEPPKKKYRRHARRSGGSDADAYSSAENSDVIDLDLQDYVLGQHAGQLLLDLNREYINKEDKYYEDDRKINMPAGMIVNGIYVYITVLDMTWRHYQKLRNNKTLDENDRATIYYTHARNILMERSRRVLIGEFLRLNNMELT</sequence>
<protein>
    <submittedName>
        <fullName evidence="2">Uncharacterized protein</fullName>
    </submittedName>
</protein>
<organism evidence="2 3">
    <name type="scientific">Mytilus edulis</name>
    <name type="common">Blue mussel</name>
    <dbReference type="NCBI Taxonomy" id="6550"/>
    <lineage>
        <taxon>Eukaryota</taxon>
        <taxon>Metazoa</taxon>
        <taxon>Spiralia</taxon>
        <taxon>Lophotrochozoa</taxon>
        <taxon>Mollusca</taxon>
        <taxon>Bivalvia</taxon>
        <taxon>Autobranchia</taxon>
        <taxon>Pteriomorphia</taxon>
        <taxon>Mytilida</taxon>
        <taxon>Mytiloidea</taxon>
        <taxon>Mytilidae</taxon>
        <taxon>Mytilinae</taxon>
        <taxon>Mytilus</taxon>
    </lineage>
</organism>
<evidence type="ECO:0000313" key="2">
    <source>
        <dbReference type="EMBL" id="CAG2203082.1"/>
    </source>
</evidence>
<dbReference type="AlphaFoldDB" id="A0A8S3R4T0"/>
<accession>A0A8S3R4T0</accession>
<feature type="compositionally biased region" description="Low complexity" evidence="1">
    <location>
        <begin position="259"/>
        <end position="268"/>
    </location>
</feature>
<comment type="caution">
    <text evidence="2">The sequence shown here is derived from an EMBL/GenBank/DDBJ whole genome shotgun (WGS) entry which is preliminary data.</text>
</comment>
<keyword evidence="3" id="KW-1185">Reference proteome</keyword>
<reference evidence="2" key="1">
    <citation type="submission" date="2021-03" db="EMBL/GenBank/DDBJ databases">
        <authorList>
            <person name="Bekaert M."/>
        </authorList>
    </citation>
    <scope>NUCLEOTIDE SEQUENCE</scope>
</reference>
<feature type="region of interest" description="Disordered" evidence="1">
    <location>
        <begin position="240"/>
        <end position="268"/>
    </location>
</feature>
<name>A0A8S3R4T0_MYTED</name>
<evidence type="ECO:0000256" key="1">
    <source>
        <dbReference type="SAM" id="MobiDB-lite"/>
    </source>
</evidence>
<dbReference type="Proteomes" id="UP000683360">
    <property type="component" value="Unassembled WGS sequence"/>
</dbReference>
<dbReference type="OrthoDB" id="6120070at2759"/>
<dbReference type="EMBL" id="CAJPWZ010000911">
    <property type="protein sequence ID" value="CAG2203082.1"/>
    <property type="molecule type" value="Genomic_DNA"/>
</dbReference>